<evidence type="ECO:0000313" key="7">
    <source>
        <dbReference type="Proteomes" id="UP000297014"/>
    </source>
</evidence>
<dbReference type="GO" id="GO:0015833">
    <property type="term" value="P:peptide transport"/>
    <property type="evidence" value="ECO:0007669"/>
    <property type="project" value="TreeGrafter"/>
</dbReference>
<dbReference type="Proteomes" id="UP000002754">
    <property type="component" value="Unassembled WGS sequence"/>
</dbReference>
<dbReference type="eggNOG" id="COG4533">
    <property type="taxonomic scope" value="Bacteria"/>
</dbReference>
<keyword evidence="1" id="KW-0238">DNA-binding</keyword>
<dbReference type="Proteomes" id="UP000297014">
    <property type="component" value="Unassembled WGS sequence"/>
</dbReference>
<dbReference type="InterPro" id="IPR000914">
    <property type="entry name" value="SBP_5_dom"/>
</dbReference>
<feature type="domain" description="Solute-binding protein family 5" evidence="2">
    <location>
        <begin position="173"/>
        <end position="499"/>
    </location>
</feature>
<dbReference type="EMBL" id="ALPT02000024">
    <property type="protein sequence ID" value="KGA97645.1"/>
    <property type="molecule type" value="Genomic_DNA"/>
</dbReference>
<keyword evidence="6" id="KW-1185">Reference proteome</keyword>
<accession>A0A094XFS1</accession>
<gene>
    <name evidence="5" type="ORF">AJ85_04690</name>
    <name evidence="4" type="ORF">BALCAV_0208885</name>
</gene>
<evidence type="ECO:0000259" key="2">
    <source>
        <dbReference type="Pfam" id="PF00496"/>
    </source>
</evidence>
<dbReference type="OrthoDB" id="5894719at2"/>
<evidence type="ECO:0000256" key="1">
    <source>
        <dbReference type="ARBA" id="ARBA00023125"/>
    </source>
</evidence>
<evidence type="ECO:0000313" key="4">
    <source>
        <dbReference type="EMBL" id="KGA97645.1"/>
    </source>
</evidence>
<dbReference type="Gene3D" id="3.10.105.10">
    <property type="entry name" value="Dipeptide-binding Protein, Domain 3"/>
    <property type="match status" value="1"/>
</dbReference>
<name>A0A094XFS1_ALKAL</name>
<evidence type="ECO:0008006" key="8">
    <source>
        <dbReference type="Google" id="ProtNLM"/>
    </source>
</evidence>
<dbReference type="Gene3D" id="3.40.190.10">
    <property type="entry name" value="Periplasmic binding protein-like II"/>
    <property type="match status" value="1"/>
</dbReference>
<dbReference type="InterPro" id="IPR025370">
    <property type="entry name" value="SgrR_HTH_N"/>
</dbReference>
<evidence type="ECO:0000259" key="3">
    <source>
        <dbReference type="Pfam" id="PF12793"/>
    </source>
</evidence>
<dbReference type="SUPFAM" id="SSF53850">
    <property type="entry name" value="Periplasmic binding protein-like II"/>
    <property type="match status" value="1"/>
</dbReference>
<dbReference type="RefSeq" id="WP_004426917.1">
    <property type="nucleotide sequence ID" value="NZ_ALPT02000024.1"/>
</dbReference>
<dbReference type="Pfam" id="PF00496">
    <property type="entry name" value="SBP_bac_5"/>
    <property type="match status" value="1"/>
</dbReference>
<proteinExistence type="predicted"/>
<reference evidence="5 7" key="2">
    <citation type="submission" date="2014-01" db="EMBL/GenBank/DDBJ databases">
        <title>Draft genome sequencing of Bacillus alcalophilus CGMCC 1.3604.</title>
        <authorList>
            <person name="Yang J."/>
            <person name="Diao L."/>
            <person name="Yang S."/>
        </authorList>
    </citation>
    <scope>NUCLEOTIDE SEQUENCE [LARGE SCALE GENOMIC DNA]</scope>
    <source>
        <strain evidence="5 7">CGMCC 1.3604</strain>
    </source>
</reference>
<organism evidence="4 6">
    <name type="scientific">Alkalihalobacillus alcalophilus ATCC 27647 = CGMCC 1.3604</name>
    <dbReference type="NCBI Taxonomy" id="1218173"/>
    <lineage>
        <taxon>Bacteria</taxon>
        <taxon>Bacillati</taxon>
        <taxon>Bacillota</taxon>
        <taxon>Bacilli</taxon>
        <taxon>Bacillales</taxon>
        <taxon>Bacillaceae</taxon>
        <taxon>Alkalihalobacillus</taxon>
    </lineage>
</organism>
<dbReference type="InterPro" id="IPR039424">
    <property type="entry name" value="SBP_5"/>
</dbReference>
<dbReference type="EMBL" id="JALP01000067">
    <property type="protein sequence ID" value="THG91483.1"/>
    <property type="molecule type" value="Genomic_DNA"/>
</dbReference>
<comment type="caution">
    <text evidence="4">The sequence shown here is derived from an EMBL/GenBank/DDBJ whole genome shotgun (WGS) entry which is preliminary data.</text>
</comment>
<dbReference type="CDD" id="cd08507">
    <property type="entry name" value="PBP2_SgrR_like"/>
    <property type="match status" value="1"/>
</dbReference>
<sequence>MKLSEQYEQLLTTFPHKTVKTTNKELAKVLYCSERHAKNIITNLKKAGWIQWKSGSGRGNFSTLTLLYEYEDFITKIAEEMASTHSIDEAISFIKSKPLNSIQKDRFIDWLFSNLITIEDELATNHADHLRFASYRPLPSLDPFDVNRRSENHMMRHLFNQLVAYDERAQRFLPEIAHTWKTCPNSKTWTFYLRKQVLFHNGDELTAEDVCFSFLRHNDSNSAYHWIMEAVDDVRAINRYTVMFTLRHPDPYFLTFVSSLGGSLIRMDQTNKPIGTGPFLIDVNNEDKLTLQANERYFGLRPLLDKVTMYFFPQVYETSTIENIATEKKLNFYQYPNSVKANLAYEENSIIDRGSKLLSVNMNRPIGQDFYLRSAINIALSRTTMIQELKGNRHVPAYRMFSESEVKWNASFVKAKEFLRKSQYDDTPLHLYSYVGAGNEKDGKWIQRELKKLGITVTLHFLPLKELHSLPLSQISDFLLGEQLSDENLHYTYLSAYFGSHSFMQYHLTNKWKSKLKQELLSLPDEEAQLKKLRKMEESLCEQHALIYLYRLQQSAIYPNDLENIHLNALGWVDYTKLWYRHH</sequence>
<evidence type="ECO:0000313" key="5">
    <source>
        <dbReference type="EMBL" id="THG91483.1"/>
    </source>
</evidence>
<dbReference type="GO" id="GO:1904680">
    <property type="term" value="F:peptide transmembrane transporter activity"/>
    <property type="evidence" value="ECO:0007669"/>
    <property type="project" value="TreeGrafter"/>
</dbReference>
<reference evidence="4 6" key="1">
    <citation type="journal article" date="2014" name="Genome Announc.">
        <title>Draft Genome Sequence of Bacillus alcalophilus AV1934, a Classic Alkaliphile Isolated from Human Feces in 1934.</title>
        <authorList>
            <person name="Attie O."/>
            <person name="Jayaprakash A."/>
            <person name="Shah H."/>
            <person name="Paulsen I.T."/>
            <person name="Morino M."/>
            <person name="Takahashi Y."/>
            <person name="Narumi I."/>
            <person name="Sachidanandam R."/>
            <person name="Satoh K."/>
            <person name="Ito M."/>
            <person name="Krulwich T.A."/>
        </authorList>
    </citation>
    <scope>NUCLEOTIDE SEQUENCE [LARGE SCALE GENOMIC DNA]</scope>
    <source>
        <strain evidence="4 6">AV1934</strain>
    </source>
</reference>
<dbReference type="STRING" id="1218173.BALCAV_0208885"/>
<dbReference type="GO" id="GO:0003677">
    <property type="term" value="F:DNA binding"/>
    <property type="evidence" value="ECO:0007669"/>
    <property type="project" value="UniProtKB-KW"/>
</dbReference>
<dbReference type="PANTHER" id="PTHR30290:SF72">
    <property type="entry name" value="HTH-TYPE TRANSCRIPTIONAL REGULATOR SGRR"/>
    <property type="match status" value="1"/>
</dbReference>
<dbReference type="PANTHER" id="PTHR30290">
    <property type="entry name" value="PERIPLASMIC BINDING COMPONENT OF ABC TRANSPORTER"/>
    <property type="match status" value="1"/>
</dbReference>
<dbReference type="Pfam" id="PF12793">
    <property type="entry name" value="SgrR_N"/>
    <property type="match status" value="1"/>
</dbReference>
<dbReference type="AlphaFoldDB" id="A0A094XFS1"/>
<evidence type="ECO:0000313" key="6">
    <source>
        <dbReference type="Proteomes" id="UP000002754"/>
    </source>
</evidence>
<feature type="domain" description="Transcriptional regulator SgrR N-terminal HTH" evidence="3">
    <location>
        <begin position="2"/>
        <end position="98"/>
    </location>
</feature>
<protein>
    <recommendedName>
        <fullName evidence="8">ABC transporter substrate-binding protein</fullName>
    </recommendedName>
</protein>